<evidence type="ECO:0000256" key="1">
    <source>
        <dbReference type="SAM" id="MobiDB-lite"/>
    </source>
</evidence>
<protein>
    <submittedName>
        <fullName evidence="2">Uncharacterized protein</fullName>
    </submittedName>
</protein>
<proteinExistence type="predicted"/>
<keyword evidence="3" id="KW-1185">Reference proteome</keyword>
<evidence type="ECO:0000313" key="2">
    <source>
        <dbReference type="EMBL" id="KAJ7726922.1"/>
    </source>
</evidence>
<feature type="compositionally biased region" description="Polar residues" evidence="1">
    <location>
        <begin position="10"/>
        <end position="20"/>
    </location>
</feature>
<gene>
    <name evidence="2" type="ORF">B0H16DRAFT_261658</name>
</gene>
<comment type="caution">
    <text evidence="2">The sequence shown here is derived from an EMBL/GenBank/DDBJ whole genome shotgun (WGS) entry which is preliminary data.</text>
</comment>
<dbReference type="Proteomes" id="UP001215598">
    <property type="component" value="Unassembled WGS sequence"/>
</dbReference>
<accession>A0AAD7HRZ8</accession>
<dbReference type="AlphaFoldDB" id="A0AAD7HRZ8"/>
<sequence>MSVDTHKDATTSLPLDSEALPTTQRSTLTVSYRSLNNGDEPRYAMVPYPQTYEQAVSNAFRILGKYITSSATQVVLKYSARNQDGERIWIEFTPADWLLIVPPGSEVGLFEKQSLLHSKATFWCGPVYLVFDRPGSYVEAVEATHKCCREASALGYGSETVLEPGKTLNFFTFKHEKTGTTTTEWAQFPSSTTTNDDTWKIFVPPPRGVLGVIAI</sequence>
<reference evidence="2" key="1">
    <citation type="submission" date="2023-03" db="EMBL/GenBank/DDBJ databases">
        <title>Massive genome expansion in bonnet fungi (Mycena s.s.) driven by repeated elements and novel gene families across ecological guilds.</title>
        <authorList>
            <consortium name="Lawrence Berkeley National Laboratory"/>
            <person name="Harder C.B."/>
            <person name="Miyauchi S."/>
            <person name="Viragh M."/>
            <person name="Kuo A."/>
            <person name="Thoen E."/>
            <person name="Andreopoulos B."/>
            <person name="Lu D."/>
            <person name="Skrede I."/>
            <person name="Drula E."/>
            <person name="Henrissat B."/>
            <person name="Morin E."/>
            <person name="Kohler A."/>
            <person name="Barry K."/>
            <person name="LaButti K."/>
            <person name="Morin E."/>
            <person name="Salamov A."/>
            <person name="Lipzen A."/>
            <person name="Mereny Z."/>
            <person name="Hegedus B."/>
            <person name="Baldrian P."/>
            <person name="Stursova M."/>
            <person name="Weitz H."/>
            <person name="Taylor A."/>
            <person name="Grigoriev I.V."/>
            <person name="Nagy L.G."/>
            <person name="Martin F."/>
            <person name="Kauserud H."/>
        </authorList>
    </citation>
    <scope>NUCLEOTIDE SEQUENCE</scope>
    <source>
        <strain evidence="2">CBHHK182m</strain>
    </source>
</reference>
<evidence type="ECO:0000313" key="3">
    <source>
        <dbReference type="Proteomes" id="UP001215598"/>
    </source>
</evidence>
<name>A0AAD7HRZ8_9AGAR</name>
<feature type="region of interest" description="Disordered" evidence="1">
    <location>
        <begin position="1"/>
        <end position="20"/>
    </location>
</feature>
<organism evidence="2 3">
    <name type="scientific">Mycena metata</name>
    <dbReference type="NCBI Taxonomy" id="1033252"/>
    <lineage>
        <taxon>Eukaryota</taxon>
        <taxon>Fungi</taxon>
        <taxon>Dikarya</taxon>
        <taxon>Basidiomycota</taxon>
        <taxon>Agaricomycotina</taxon>
        <taxon>Agaricomycetes</taxon>
        <taxon>Agaricomycetidae</taxon>
        <taxon>Agaricales</taxon>
        <taxon>Marasmiineae</taxon>
        <taxon>Mycenaceae</taxon>
        <taxon>Mycena</taxon>
    </lineage>
</organism>
<dbReference type="EMBL" id="JARKIB010000183">
    <property type="protein sequence ID" value="KAJ7726922.1"/>
    <property type="molecule type" value="Genomic_DNA"/>
</dbReference>